<dbReference type="PANTHER" id="PTHR30408">
    <property type="entry name" value="TYPE-1 RESTRICTION ENZYME ECOKI SPECIFICITY PROTEIN"/>
    <property type="match status" value="1"/>
</dbReference>
<evidence type="ECO:0000256" key="2">
    <source>
        <dbReference type="ARBA" id="ARBA00022747"/>
    </source>
</evidence>
<organism evidence="5 6">
    <name type="scientific">Ectopseudomonas toyotomiensis</name>
    <dbReference type="NCBI Taxonomy" id="554344"/>
    <lineage>
        <taxon>Bacteria</taxon>
        <taxon>Pseudomonadati</taxon>
        <taxon>Pseudomonadota</taxon>
        <taxon>Gammaproteobacteria</taxon>
        <taxon>Pseudomonadales</taxon>
        <taxon>Pseudomonadaceae</taxon>
        <taxon>Ectopseudomonas</taxon>
    </lineage>
</organism>
<evidence type="ECO:0000313" key="6">
    <source>
        <dbReference type="Proteomes" id="UP001161137"/>
    </source>
</evidence>
<dbReference type="CDD" id="cd17244">
    <property type="entry name" value="RMtype1_S_Apa101655I-TRD2-CR2_like"/>
    <property type="match status" value="1"/>
</dbReference>
<reference evidence="5" key="1">
    <citation type="submission" date="2022-09" db="EMBL/GenBank/DDBJ databases">
        <title>Intensive care unit water sources are persistently colonized with multi-drug resistant bacteria and are the site of extensive horizontal gene transfer of antibiotic resistance genes.</title>
        <authorList>
            <person name="Diorio-Toth L."/>
        </authorList>
    </citation>
    <scope>NUCLEOTIDE SEQUENCE</scope>
    <source>
        <strain evidence="5">GD03863</strain>
    </source>
</reference>
<dbReference type="Gene3D" id="1.10.287.1120">
    <property type="entry name" value="Bipartite methylase S protein"/>
    <property type="match status" value="1"/>
</dbReference>
<evidence type="ECO:0000259" key="4">
    <source>
        <dbReference type="Pfam" id="PF01420"/>
    </source>
</evidence>
<evidence type="ECO:0000313" key="5">
    <source>
        <dbReference type="EMBL" id="MDH0704077.1"/>
    </source>
</evidence>
<sequence length="454" mass="50777">MTFPAYPEYKPSGFDWLPEVPAHWMDRKIARDIPFVVGWTPPSGKDEYYDGDLPWVTIADMTQMTVEDTKSKISHLAVRDKGAKVVPAGSMLFSFKLSVGKIAFLTIDSYTNEAIAGFLPCGPLDLEYWKYAAPEFIPRYGRENIYGATLLNQELISSVRFFAPARVEQTQIARFLDHETARIDALIEEQQRLIELLKEKRQAVISHAVTKGLDPTVPMKDSGVEWLGEVPAHWSVSPLKFLVDEKVAGPYGASLTKAMYTDSGYRVYGQQQVISDDFSIGDYYISEEKFSEMQRYVVFPGDVLISVMGTIGRVSVVPVGVEVGIINPRLVRYKFAQRKVVPEFVKILLMSLRYQSRLREESQGSTMEGLNMVILGDLPLVLPPLDEQLSIVAFVKAYDFSFNELVEQAESAVGLLQERRFALISAAVTGKIDVRGWQPPASTQAPELAVAEAV</sequence>
<dbReference type="PANTHER" id="PTHR30408:SF12">
    <property type="entry name" value="TYPE I RESTRICTION ENZYME MJAVIII SPECIFICITY SUBUNIT"/>
    <property type="match status" value="1"/>
</dbReference>
<feature type="domain" description="Type I restriction modification DNA specificity" evidence="4">
    <location>
        <begin position="286"/>
        <end position="408"/>
    </location>
</feature>
<feature type="domain" description="Type I restriction modification DNA specificity" evidence="4">
    <location>
        <begin position="43"/>
        <end position="192"/>
    </location>
</feature>
<dbReference type="EMBL" id="JAOCDH010000032">
    <property type="protein sequence ID" value="MDH0704077.1"/>
    <property type="molecule type" value="Genomic_DNA"/>
</dbReference>
<dbReference type="GO" id="GO:0003677">
    <property type="term" value="F:DNA binding"/>
    <property type="evidence" value="ECO:0007669"/>
    <property type="project" value="UniProtKB-KW"/>
</dbReference>
<name>A0AA42IQZ7_9GAMM</name>
<evidence type="ECO:0000256" key="1">
    <source>
        <dbReference type="ARBA" id="ARBA00010923"/>
    </source>
</evidence>
<dbReference type="InterPro" id="IPR000055">
    <property type="entry name" value="Restrct_endonuc_typeI_TRD"/>
</dbReference>
<dbReference type="GO" id="GO:0009307">
    <property type="term" value="P:DNA restriction-modification system"/>
    <property type="evidence" value="ECO:0007669"/>
    <property type="project" value="UniProtKB-KW"/>
</dbReference>
<comment type="caution">
    <text evidence="5">The sequence shown here is derived from an EMBL/GenBank/DDBJ whole genome shotgun (WGS) entry which is preliminary data.</text>
</comment>
<keyword evidence="5" id="KW-0378">Hydrolase</keyword>
<dbReference type="AlphaFoldDB" id="A0AA42IQZ7"/>
<dbReference type="Pfam" id="PF01420">
    <property type="entry name" value="Methylase_S"/>
    <property type="match status" value="2"/>
</dbReference>
<proteinExistence type="inferred from homology"/>
<dbReference type="GO" id="GO:0004519">
    <property type="term" value="F:endonuclease activity"/>
    <property type="evidence" value="ECO:0007669"/>
    <property type="project" value="UniProtKB-KW"/>
</dbReference>
<dbReference type="InterPro" id="IPR044946">
    <property type="entry name" value="Restrct_endonuc_typeI_TRD_sf"/>
</dbReference>
<keyword evidence="5" id="KW-0540">Nuclease</keyword>
<dbReference type="Proteomes" id="UP001161137">
    <property type="component" value="Unassembled WGS sequence"/>
</dbReference>
<keyword evidence="2" id="KW-0680">Restriction system</keyword>
<accession>A0AA42IQZ7</accession>
<dbReference type="InterPro" id="IPR052021">
    <property type="entry name" value="Type-I_RS_S_subunit"/>
</dbReference>
<gene>
    <name evidence="5" type="ORF">N5D41_21585</name>
</gene>
<evidence type="ECO:0000256" key="3">
    <source>
        <dbReference type="ARBA" id="ARBA00023125"/>
    </source>
</evidence>
<protein>
    <submittedName>
        <fullName evidence="5">Restriction endonuclease subunit S</fullName>
    </submittedName>
</protein>
<keyword evidence="5" id="KW-0255">Endonuclease</keyword>
<dbReference type="RefSeq" id="WP_279837779.1">
    <property type="nucleotide sequence ID" value="NZ_JAOCDH010000032.1"/>
</dbReference>
<keyword evidence="3" id="KW-0238">DNA-binding</keyword>
<dbReference type="Gene3D" id="3.90.220.20">
    <property type="entry name" value="DNA methylase specificity domains"/>
    <property type="match status" value="2"/>
</dbReference>
<comment type="similarity">
    <text evidence="1">Belongs to the type-I restriction system S methylase family.</text>
</comment>
<dbReference type="SUPFAM" id="SSF116734">
    <property type="entry name" value="DNA methylase specificity domain"/>
    <property type="match status" value="2"/>
</dbReference>